<reference evidence="2" key="1">
    <citation type="journal article" date="2011" name="Nature">
        <title>Genome sequence and analysis of the tuber crop potato.</title>
        <authorList>
            <consortium name="The Potato Genome Sequencing Consortium"/>
        </authorList>
    </citation>
    <scope>NUCLEOTIDE SEQUENCE [LARGE SCALE GENOMIC DNA]</scope>
    <source>
        <strain evidence="2">cv. DM1-3 516 R44</strain>
    </source>
</reference>
<dbReference type="Proteomes" id="UP000011115">
    <property type="component" value="Unassembled WGS sequence"/>
</dbReference>
<sequence length="294" mass="32878">MHRLAWLGDRQMDSTEGGVVVMNRAEFSLVSEVKEKQDENPILLELKASVHKQKVMSFEQGGDSVLRQLEIYARVFGERTLEEKRGERGKFVILEGLAWGFRQGVIPTRYLYIEISSVQLSQVSSSVPFELMSCFRIPLAYSYILCTDASWPASSYDANTVVRMIGVLSRHPSKFRGFTDRTQVTRISIQRLVDPVEHLETIVEYLVAPLTMREGDTEENNSRALATPSTQFRCVNGRSGESIQLDAAFLDAVLVPRSEGKTKTLGILNLTALSSGRTAIDPGPMRKGLNSYLP</sequence>
<proteinExistence type="predicted"/>
<dbReference type="AlphaFoldDB" id="M1B792"/>
<dbReference type="Gramene" id="PGSC0003DMT400038694">
    <property type="protein sequence ID" value="PGSC0003DMT400038694"/>
    <property type="gene ID" value="PGSC0003DMG400014951"/>
</dbReference>
<evidence type="ECO:0000313" key="1">
    <source>
        <dbReference type="EnsemblPlants" id="PGSC0003DMT400038694"/>
    </source>
</evidence>
<reference evidence="1" key="2">
    <citation type="submission" date="2015-06" db="UniProtKB">
        <authorList>
            <consortium name="EnsemblPlants"/>
        </authorList>
    </citation>
    <scope>IDENTIFICATION</scope>
    <source>
        <strain evidence="1">DM1-3 516 R44</strain>
    </source>
</reference>
<dbReference type="PaxDb" id="4113-PGSC0003DMT400038694"/>
<accession>M1B792</accession>
<protein>
    <submittedName>
        <fullName evidence="1">Retrotransposon gag protein</fullName>
    </submittedName>
</protein>
<dbReference type="EnsemblPlants" id="PGSC0003DMT400038694">
    <property type="protein sequence ID" value="PGSC0003DMT400038694"/>
    <property type="gene ID" value="PGSC0003DMG400014951"/>
</dbReference>
<evidence type="ECO:0000313" key="2">
    <source>
        <dbReference type="Proteomes" id="UP000011115"/>
    </source>
</evidence>
<name>M1B792_SOLTU</name>
<organism evidence="1 2">
    <name type="scientific">Solanum tuberosum</name>
    <name type="common">Potato</name>
    <dbReference type="NCBI Taxonomy" id="4113"/>
    <lineage>
        <taxon>Eukaryota</taxon>
        <taxon>Viridiplantae</taxon>
        <taxon>Streptophyta</taxon>
        <taxon>Embryophyta</taxon>
        <taxon>Tracheophyta</taxon>
        <taxon>Spermatophyta</taxon>
        <taxon>Magnoliopsida</taxon>
        <taxon>eudicotyledons</taxon>
        <taxon>Gunneridae</taxon>
        <taxon>Pentapetalae</taxon>
        <taxon>asterids</taxon>
        <taxon>lamiids</taxon>
        <taxon>Solanales</taxon>
        <taxon>Solanaceae</taxon>
        <taxon>Solanoideae</taxon>
        <taxon>Solaneae</taxon>
        <taxon>Solanum</taxon>
    </lineage>
</organism>
<dbReference type="InParanoid" id="M1B792"/>
<dbReference type="HOGENOM" id="CLU_947999_0_0_1"/>
<keyword evidence="2" id="KW-1185">Reference proteome</keyword>